<dbReference type="InterPro" id="IPR008533">
    <property type="entry name" value="DUF815"/>
</dbReference>
<dbReference type="Pfam" id="PF05673">
    <property type="entry name" value="DUF815"/>
    <property type="match status" value="1"/>
</dbReference>
<dbReference type="PANTHER" id="PTHR42935:SF1">
    <property type="entry name" value="SLR0930 PROTEIN"/>
    <property type="match status" value="1"/>
</dbReference>
<dbReference type="PANTHER" id="PTHR42935">
    <property type="entry name" value="SLR0930 PROTEIN"/>
    <property type="match status" value="1"/>
</dbReference>
<evidence type="ECO:0000313" key="2">
    <source>
        <dbReference type="Proteomes" id="UP000002586"/>
    </source>
</evidence>
<dbReference type="SUPFAM" id="SSF52540">
    <property type="entry name" value="P-loop containing nucleoside triphosphate hydrolases"/>
    <property type="match status" value="1"/>
</dbReference>
<dbReference type="InterPro" id="IPR027417">
    <property type="entry name" value="P-loop_NTPase"/>
</dbReference>
<dbReference type="eggNOG" id="COG2607">
    <property type="taxonomic scope" value="Bacteria"/>
</dbReference>
<reference evidence="1 2" key="2">
    <citation type="journal article" date="2012" name="Int. J. Syst. Evol. Microbiol.">
        <title>Magnetococcus marinus gen. nov., sp. nov., a marine, magnetotactic bacterium that represents a novel lineage (Magnetococcaceae fam. nov.; Magnetococcales ord. nov.) at the base of the Alphaproteobacteria.</title>
        <authorList>
            <person name="Bazylinski D.A."/>
            <person name="Williams T.J."/>
            <person name="Lefevre C.T."/>
            <person name="Berg R.J."/>
            <person name="Zhang C.L."/>
            <person name="Bowser S.S."/>
            <person name="Dean A.J."/>
            <person name="Beveridge T.J."/>
        </authorList>
    </citation>
    <scope>NUCLEOTIDE SEQUENCE [LARGE SCALE GENOMIC DNA]</scope>
    <source>
        <strain evidence="2">ATCC BAA-1437 / JCM 17883 / MC-1</strain>
    </source>
</reference>
<dbReference type="AlphaFoldDB" id="A0L8I0"/>
<gene>
    <name evidence="1" type="ordered locus">Mmc1_1765</name>
</gene>
<protein>
    <submittedName>
        <fullName evidence="1">Uncharacterized protein</fullName>
    </submittedName>
</protein>
<dbReference type="Gene3D" id="3.40.50.300">
    <property type="entry name" value="P-loop containing nucleotide triphosphate hydrolases"/>
    <property type="match status" value="1"/>
</dbReference>
<dbReference type="HOGENOM" id="CLU_039512_0_1_5"/>
<name>A0L8I0_MAGMM</name>
<sequence length="296" mass="33829">MNTQPIALQRRLNRMLAALERFLRRGEDDPPPDMGILAHNPAYRWQSKPHGGFRWLAVNHSDPIKLEHLYGIDRIKEILTRNTQQFVQGHGANHALLWGSRGTGKSSLVKALGNAFAPQGLRLIEIQKEDLNHLPQLLTQIRPLPYRFILFCDDLSFEESEVSYKTLKAILEGGLEAKPDNLLIYATSNRRHLMPKHFADHGPQPSQEMHPQESHEERISLSDRFGLWLGFHPFDQQTYLDVVSSTAKRLQLEIDESTLHREALCWSRTRGARSGRVAHQFMLDLGGRIACGDLKK</sequence>
<dbReference type="OrthoDB" id="9812140at2"/>
<dbReference type="RefSeq" id="WP_011713420.1">
    <property type="nucleotide sequence ID" value="NC_008576.1"/>
</dbReference>
<dbReference type="STRING" id="156889.Mmc1_1765"/>
<keyword evidence="2" id="KW-1185">Reference proteome</keyword>
<dbReference type="EMBL" id="CP000471">
    <property type="protein sequence ID" value="ABK44273.1"/>
    <property type="molecule type" value="Genomic_DNA"/>
</dbReference>
<dbReference type="Proteomes" id="UP000002586">
    <property type="component" value="Chromosome"/>
</dbReference>
<evidence type="ECO:0000313" key="1">
    <source>
        <dbReference type="EMBL" id="ABK44273.1"/>
    </source>
</evidence>
<proteinExistence type="predicted"/>
<dbReference type="KEGG" id="mgm:Mmc1_1765"/>
<accession>A0L8I0</accession>
<organism evidence="1 2">
    <name type="scientific">Magnetococcus marinus (strain ATCC BAA-1437 / JCM 17883 / MC-1)</name>
    <dbReference type="NCBI Taxonomy" id="156889"/>
    <lineage>
        <taxon>Bacteria</taxon>
        <taxon>Pseudomonadati</taxon>
        <taxon>Pseudomonadota</taxon>
        <taxon>Magnetococcia</taxon>
        <taxon>Magnetococcales</taxon>
        <taxon>Magnetococcaceae</taxon>
        <taxon>Magnetococcus</taxon>
    </lineage>
</organism>
<reference evidence="2" key="1">
    <citation type="journal article" date="2009" name="Appl. Environ. Microbiol.">
        <title>Complete genome sequence of the chemolithoautotrophic marine magnetotactic coccus strain MC-1.</title>
        <authorList>
            <person name="Schubbe S."/>
            <person name="Williams T.J."/>
            <person name="Xie G."/>
            <person name="Kiss H.E."/>
            <person name="Brettin T.S."/>
            <person name="Martinez D."/>
            <person name="Ross C.A."/>
            <person name="Schuler D."/>
            <person name="Cox B.L."/>
            <person name="Nealson K.H."/>
            <person name="Bazylinski D.A."/>
        </authorList>
    </citation>
    <scope>NUCLEOTIDE SEQUENCE [LARGE SCALE GENOMIC DNA]</scope>
    <source>
        <strain evidence="2">ATCC BAA-1437 / JCM 17883 / MC-1</strain>
    </source>
</reference>